<dbReference type="InterPro" id="IPR041588">
    <property type="entry name" value="Integrase_H2C2"/>
</dbReference>
<dbReference type="InterPro" id="IPR043128">
    <property type="entry name" value="Rev_trsase/Diguanyl_cyclase"/>
</dbReference>
<dbReference type="InterPro" id="IPR000477">
    <property type="entry name" value="RT_dom"/>
</dbReference>
<evidence type="ECO:0000256" key="3">
    <source>
        <dbReference type="ARBA" id="ARBA00022695"/>
    </source>
</evidence>
<dbReference type="SUPFAM" id="SSF50630">
    <property type="entry name" value="Acid proteases"/>
    <property type="match status" value="1"/>
</dbReference>
<dbReference type="EMBL" id="CP092885">
    <property type="protein sequence ID" value="UYV83466.1"/>
    <property type="molecule type" value="Genomic_DNA"/>
</dbReference>
<dbReference type="InterPro" id="IPR012337">
    <property type="entry name" value="RNaseH-like_sf"/>
</dbReference>
<dbReference type="Gene3D" id="3.30.70.270">
    <property type="match status" value="2"/>
</dbReference>
<dbReference type="PROSITE" id="PS50878">
    <property type="entry name" value="RT_POL"/>
    <property type="match status" value="1"/>
</dbReference>
<dbReference type="Pfam" id="PF17917">
    <property type="entry name" value="RT_RNaseH"/>
    <property type="match status" value="1"/>
</dbReference>
<dbReference type="InterPro" id="IPR036397">
    <property type="entry name" value="RNaseH_sf"/>
</dbReference>
<gene>
    <name evidence="11" type="ORF">LAZ67_23001116</name>
</gene>
<proteinExistence type="predicted"/>
<dbReference type="InterPro" id="IPR043502">
    <property type="entry name" value="DNA/RNA_pol_sf"/>
</dbReference>
<evidence type="ECO:0000313" key="11">
    <source>
        <dbReference type="EMBL" id="UYV83466.1"/>
    </source>
</evidence>
<dbReference type="InterPro" id="IPR021109">
    <property type="entry name" value="Peptidase_aspartic_dom_sf"/>
</dbReference>
<keyword evidence="2" id="KW-0808">Transferase</keyword>
<dbReference type="InterPro" id="IPR050951">
    <property type="entry name" value="Retrovirus_Pol_polyprotein"/>
</dbReference>
<keyword evidence="3" id="KW-0548">Nucleotidyltransferase</keyword>
<evidence type="ECO:0000259" key="9">
    <source>
        <dbReference type="PROSITE" id="PS50878"/>
    </source>
</evidence>
<evidence type="ECO:0000256" key="7">
    <source>
        <dbReference type="ARBA" id="ARBA00022918"/>
    </source>
</evidence>
<protein>
    <recommendedName>
        <fullName evidence="1">RNA-directed DNA polymerase</fullName>
        <ecNumber evidence="1">2.7.7.49</ecNumber>
    </recommendedName>
</protein>
<name>A0ABY6LQV5_9ARAC</name>
<dbReference type="Proteomes" id="UP001235939">
    <property type="component" value="Chromosome 23"/>
</dbReference>
<dbReference type="Gene3D" id="3.30.420.10">
    <property type="entry name" value="Ribonuclease H-like superfamily/Ribonuclease H"/>
    <property type="match status" value="1"/>
</dbReference>
<dbReference type="PANTHER" id="PTHR37984">
    <property type="entry name" value="PROTEIN CBG26694"/>
    <property type="match status" value="1"/>
</dbReference>
<evidence type="ECO:0000256" key="5">
    <source>
        <dbReference type="ARBA" id="ARBA00022759"/>
    </source>
</evidence>
<dbReference type="InterPro" id="IPR001584">
    <property type="entry name" value="Integrase_cat-core"/>
</dbReference>
<keyword evidence="6" id="KW-0378">Hydrolase</keyword>
<evidence type="ECO:0000313" key="12">
    <source>
        <dbReference type="Proteomes" id="UP001235939"/>
    </source>
</evidence>
<dbReference type="Gene3D" id="3.10.10.10">
    <property type="entry name" value="HIV Type 1 Reverse Transcriptase, subunit A, domain 1"/>
    <property type="match status" value="1"/>
</dbReference>
<dbReference type="Pfam" id="PF17921">
    <property type="entry name" value="Integrase_H2C2"/>
    <property type="match status" value="1"/>
</dbReference>
<evidence type="ECO:0000256" key="1">
    <source>
        <dbReference type="ARBA" id="ARBA00012493"/>
    </source>
</evidence>
<organism evidence="11 12">
    <name type="scientific">Cordylochernes scorpioides</name>
    <dbReference type="NCBI Taxonomy" id="51811"/>
    <lineage>
        <taxon>Eukaryota</taxon>
        <taxon>Metazoa</taxon>
        <taxon>Ecdysozoa</taxon>
        <taxon>Arthropoda</taxon>
        <taxon>Chelicerata</taxon>
        <taxon>Arachnida</taxon>
        <taxon>Pseudoscorpiones</taxon>
        <taxon>Cheliferoidea</taxon>
        <taxon>Chernetidae</taxon>
        <taxon>Cordylochernes</taxon>
    </lineage>
</organism>
<keyword evidence="5" id="KW-0255">Endonuclease</keyword>
<keyword evidence="12" id="KW-1185">Reference proteome</keyword>
<dbReference type="CDD" id="cd09274">
    <property type="entry name" value="RNase_HI_RT_Ty3"/>
    <property type="match status" value="1"/>
</dbReference>
<feature type="compositionally biased region" description="Polar residues" evidence="8">
    <location>
        <begin position="42"/>
        <end position="55"/>
    </location>
</feature>
<dbReference type="Pfam" id="PF18658">
    <property type="entry name" value="zf-C2H2_12"/>
    <property type="match status" value="1"/>
</dbReference>
<accession>A0ABY6LQV5</accession>
<evidence type="ECO:0000259" key="10">
    <source>
        <dbReference type="PROSITE" id="PS50994"/>
    </source>
</evidence>
<dbReference type="InterPro" id="IPR041373">
    <property type="entry name" value="RT_RNaseH"/>
</dbReference>
<sequence>MPCRICERLGLELQWHYHSVCPFRNPTASRSFPPPTPRVQRPTASRSFPSATPHSYQAAASSSFPPPTPHDYQPTVASASSPDSPRYLILTYVIVNNIQYPAILDTASNVSIMPDHMFSSLRNYNIVDSCTQEYISQVKGVTIPSQKINVGIKLGNSSVLNDFYICDSDINYLILGLPVLIKCHLQIDFKTGIVYQDNKFLFSFSAQNSNSRYVNFCLPHPYYVKQSILSQMNPFTHFNINDIPSQFTLRTSTNYLDLDKLTIPANFSESQKQKLIDVLGKYKNIFAQYDLDVGLINTTPITFRLTTDTPIVQKPYRTSYANNTEINRQIHELLKYNIIRPSCSAYASPILLVQKKSDITGCPTRLCIDFRKLNLITKTENSPIPLIEEILDRLGNAKMFTSLDIKHAYWHIPIAETHKDKTAFVCQQGCYEWNRMPYGLKNGPSIFNRIIPNILQKFNIQYALNYFDDIIVFSKDFQEHLQHLDHILNALKQENIKLNFNKCQFFQNEIHFLGYTIKNGTYTPSNANIEAIKKLYRPYNMKTLQSFLGSINVYHKFIPHYAQIRAPLNTLLQKNSPWQWNQEQEQSFQTLKNALMTKPILQLYDPQKPVHIFTDSSMLGVGAILKQPDKQGILHPVAYFSRKLHKYERNYAATELETLAIIAAIQRFHPYIHNIHFTLHTDHMPLKWLKTFKNPSGRIFRWSLLLTQYDFDIQHIKGSQNVEADMLSRRPITHFLNLTDIKQYQQQEDSSHNKYKTQNGLFVKTKRGFNRIYVPLKLRENLLEKVHTQFGHIGTTQMTKTIFPQYYWPNMTQDIVNYIRHCETCQINKSRDNRPIYGPLQSLPTATEPYHIFSIDTLGGLHKYGSSKHSIHLIVDHLSRYLWAFSSKSTTVDSYITCLKTIFQTHSPKLIISDRAPAFLSSRFKKFLKQHNVKHLLTSSHNPQTNAKVERLNSTIVNRLRCKYNTHSNIPWTKHLPDVDKNRLFNEEWELQYFLISSKDKMVCFLCSTVITTIEKYNAKQHYMTHLSHKYAILEGEARKTILQQLKNEKLLRQQTFNKFFQQNNNATEATYKVAYILGKRGKPFSDVEMIKECIVEVVKCLHPEKVDKYKPLPLSRGTITERQHELATNIKQQFCTHTQDY</sequence>
<evidence type="ECO:0000256" key="4">
    <source>
        <dbReference type="ARBA" id="ARBA00022722"/>
    </source>
</evidence>
<reference evidence="11 12" key="1">
    <citation type="submission" date="2022-03" db="EMBL/GenBank/DDBJ databases">
        <title>A chromosomal length assembly of Cordylochernes scorpioides.</title>
        <authorList>
            <person name="Zeh D."/>
            <person name="Zeh J."/>
        </authorList>
    </citation>
    <scope>NUCLEOTIDE SEQUENCE [LARGE SCALE GENOMIC DNA]</scope>
    <source>
        <strain evidence="11">IN4F17</strain>
        <tissue evidence="11">Whole Body</tissue>
    </source>
</reference>
<feature type="domain" description="Integrase catalytic" evidence="10">
    <location>
        <begin position="845"/>
        <end position="961"/>
    </location>
</feature>
<dbReference type="SUPFAM" id="SSF56672">
    <property type="entry name" value="DNA/RNA polymerases"/>
    <property type="match status" value="1"/>
</dbReference>
<dbReference type="EC" id="2.7.7.49" evidence="1"/>
<dbReference type="CDD" id="cd01647">
    <property type="entry name" value="RT_LTR"/>
    <property type="match status" value="1"/>
</dbReference>
<dbReference type="Gene3D" id="3.10.20.370">
    <property type="match status" value="1"/>
</dbReference>
<dbReference type="PROSITE" id="PS50994">
    <property type="entry name" value="INTEGRASE"/>
    <property type="match status" value="1"/>
</dbReference>
<dbReference type="Gene3D" id="2.40.70.10">
    <property type="entry name" value="Acid Proteases"/>
    <property type="match status" value="1"/>
</dbReference>
<dbReference type="Pfam" id="PF00665">
    <property type="entry name" value="rve"/>
    <property type="match status" value="1"/>
</dbReference>
<feature type="region of interest" description="Disordered" evidence="8">
    <location>
        <begin position="29"/>
        <end position="82"/>
    </location>
</feature>
<keyword evidence="4" id="KW-0540">Nuclease</keyword>
<evidence type="ECO:0000256" key="2">
    <source>
        <dbReference type="ARBA" id="ARBA00022679"/>
    </source>
</evidence>
<evidence type="ECO:0000256" key="8">
    <source>
        <dbReference type="SAM" id="MobiDB-lite"/>
    </source>
</evidence>
<dbReference type="Pfam" id="PF00078">
    <property type="entry name" value="RVT_1"/>
    <property type="match status" value="1"/>
</dbReference>
<keyword evidence="7" id="KW-0695">RNA-directed DNA polymerase</keyword>
<dbReference type="InterPro" id="IPR040647">
    <property type="entry name" value="SPIN-DOC_Znf-C2H2"/>
</dbReference>
<dbReference type="PANTHER" id="PTHR37984:SF5">
    <property type="entry name" value="PROTEIN NYNRIN-LIKE"/>
    <property type="match status" value="1"/>
</dbReference>
<dbReference type="Gene3D" id="1.10.340.70">
    <property type="match status" value="1"/>
</dbReference>
<dbReference type="SUPFAM" id="SSF53098">
    <property type="entry name" value="Ribonuclease H-like"/>
    <property type="match status" value="1"/>
</dbReference>
<feature type="domain" description="Reverse transcriptase" evidence="9">
    <location>
        <begin position="334"/>
        <end position="517"/>
    </location>
</feature>
<evidence type="ECO:0000256" key="6">
    <source>
        <dbReference type="ARBA" id="ARBA00022801"/>
    </source>
</evidence>